<evidence type="ECO:0000313" key="7">
    <source>
        <dbReference type="EMBL" id="CEM15919.1"/>
    </source>
</evidence>
<keyword evidence="2 4" id="KW-0808">Transferase</keyword>
<evidence type="ECO:0000256" key="4">
    <source>
        <dbReference type="RuleBase" id="RU003704"/>
    </source>
</evidence>
<feature type="chain" id="PRO_5005189030" description="Carbohydrate kinase PfkB domain-containing protein" evidence="5">
    <location>
        <begin position="21"/>
        <end position="425"/>
    </location>
</feature>
<feature type="domain" description="Carbohydrate kinase PfkB" evidence="6">
    <location>
        <begin position="52"/>
        <end position="235"/>
    </location>
</feature>
<dbReference type="Proteomes" id="UP000041254">
    <property type="component" value="Unassembled WGS sequence"/>
</dbReference>
<dbReference type="InterPro" id="IPR011611">
    <property type="entry name" value="PfkB_dom"/>
</dbReference>
<keyword evidence="3 4" id="KW-0418">Kinase</keyword>
<proteinExistence type="inferred from homology"/>
<dbReference type="GO" id="GO:0016301">
    <property type="term" value="F:kinase activity"/>
    <property type="evidence" value="ECO:0007669"/>
    <property type="project" value="UniProtKB-KW"/>
</dbReference>
<dbReference type="VEuPathDB" id="CryptoDB:Vbra_15904"/>
<organism evidence="7 8">
    <name type="scientific">Vitrella brassicaformis (strain CCMP3155)</name>
    <dbReference type="NCBI Taxonomy" id="1169540"/>
    <lineage>
        <taxon>Eukaryota</taxon>
        <taxon>Sar</taxon>
        <taxon>Alveolata</taxon>
        <taxon>Colpodellida</taxon>
        <taxon>Vitrellaceae</taxon>
        <taxon>Vitrella</taxon>
    </lineage>
</organism>
<dbReference type="AlphaFoldDB" id="A0A0G4FNW6"/>
<dbReference type="InParanoid" id="A0A0G4FNW6"/>
<feature type="signal peptide" evidence="5">
    <location>
        <begin position="1"/>
        <end position="20"/>
    </location>
</feature>
<dbReference type="PANTHER" id="PTHR42774:SF3">
    <property type="entry name" value="KETOHEXOKINASE"/>
    <property type="match status" value="1"/>
</dbReference>
<protein>
    <recommendedName>
        <fullName evidence="6">Carbohydrate kinase PfkB domain-containing protein</fullName>
    </recommendedName>
</protein>
<dbReference type="EMBL" id="CDMY01000474">
    <property type="protein sequence ID" value="CEM15919.1"/>
    <property type="molecule type" value="Genomic_DNA"/>
</dbReference>
<dbReference type="PROSITE" id="PS00584">
    <property type="entry name" value="PFKB_KINASES_2"/>
    <property type="match status" value="1"/>
</dbReference>
<gene>
    <name evidence="7" type="ORF">Vbra_15904</name>
</gene>
<comment type="similarity">
    <text evidence="1 4">Belongs to the carbohydrate kinase PfkB family.</text>
</comment>
<dbReference type="InterPro" id="IPR052562">
    <property type="entry name" value="Ketohexokinase-related"/>
</dbReference>
<dbReference type="PhylomeDB" id="A0A0G4FNW6"/>
<dbReference type="InterPro" id="IPR002139">
    <property type="entry name" value="Ribo/fructo_kinase"/>
</dbReference>
<evidence type="ECO:0000256" key="2">
    <source>
        <dbReference type="ARBA" id="ARBA00022679"/>
    </source>
</evidence>
<dbReference type="OrthoDB" id="447878at2759"/>
<evidence type="ECO:0000256" key="5">
    <source>
        <dbReference type="SAM" id="SignalP"/>
    </source>
</evidence>
<keyword evidence="5" id="KW-0732">Signal</keyword>
<keyword evidence="8" id="KW-1185">Reference proteome</keyword>
<dbReference type="SUPFAM" id="SSF53613">
    <property type="entry name" value="Ribokinase-like"/>
    <property type="match status" value="1"/>
</dbReference>
<name>A0A0G4FNW6_VITBC</name>
<evidence type="ECO:0000256" key="3">
    <source>
        <dbReference type="ARBA" id="ARBA00022777"/>
    </source>
</evidence>
<dbReference type="PRINTS" id="PR00990">
    <property type="entry name" value="RIBOKINASE"/>
</dbReference>
<dbReference type="PANTHER" id="PTHR42774">
    <property type="entry name" value="PHOSPHOTRANSFERASE SYSTEM TRANSPORT PROTEIN"/>
    <property type="match status" value="1"/>
</dbReference>
<accession>A0A0G4FNW6</accession>
<dbReference type="STRING" id="1169540.A0A0G4FNW6"/>
<sequence length="425" mass="45660">MLNTRLQGLLVLLFVSRGIREHFAAAFVLNAAGRNERSLRLRGTHRTVPTMKVLCVGAAGVDFLARVAAYPEPDDKIRTESLSIEGGGNAGNTCTALSRLGVKCGIITCVGDDSNGQTILNELREDGIDTSLVLTYPGVPSPFTYVIVDEAAKTRTCIHTPCPKEMGANDVADDMFRRDAGIRWVHSDARQPAAACRLAELAKEAGVTISLDAEKDREGLPELLALADVLFTNSRYPKQFAPSSSPSSSPNAPVDSSFLHGMRHLSAKCPTRRLVCSTLGERGAVMLMPCPFHPSLHVDGPSPLRSHVPVKLRYATVTTDEIALVDWCDEPPAVDALSGEGCHAAVHCSAWPIDESEIVDTTGAGDAFIGGVIFGLLRGWCVERVLVWGGLIAHEKLKHQGARSGLPRLDNEKLAELLGQFGRAK</sequence>
<evidence type="ECO:0000313" key="8">
    <source>
        <dbReference type="Proteomes" id="UP000041254"/>
    </source>
</evidence>
<dbReference type="Gene3D" id="3.40.1190.20">
    <property type="match status" value="1"/>
</dbReference>
<dbReference type="OMA" id="CSGMPPE"/>
<dbReference type="InterPro" id="IPR029056">
    <property type="entry name" value="Ribokinase-like"/>
</dbReference>
<dbReference type="InterPro" id="IPR002173">
    <property type="entry name" value="Carboh/pur_kinase_PfkB_CS"/>
</dbReference>
<feature type="domain" description="Carbohydrate kinase PfkB" evidence="6">
    <location>
        <begin position="352"/>
        <end position="407"/>
    </location>
</feature>
<reference evidence="7 8" key="1">
    <citation type="submission" date="2014-11" db="EMBL/GenBank/DDBJ databases">
        <authorList>
            <person name="Zhu J."/>
            <person name="Qi W."/>
            <person name="Song R."/>
        </authorList>
    </citation>
    <scope>NUCLEOTIDE SEQUENCE [LARGE SCALE GENOMIC DNA]</scope>
</reference>
<dbReference type="Pfam" id="PF00294">
    <property type="entry name" value="PfkB"/>
    <property type="match status" value="2"/>
</dbReference>
<evidence type="ECO:0000259" key="6">
    <source>
        <dbReference type="Pfam" id="PF00294"/>
    </source>
</evidence>
<evidence type="ECO:0000256" key="1">
    <source>
        <dbReference type="ARBA" id="ARBA00010688"/>
    </source>
</evidence>